<proteinExistence type="predicted"/>
<dbReference type="OrthoDB" id="5497963at2"/>
<accession>A0A135ZZV3</accession>
<comment type="caution">
    <text evidence="1">The sequence shown here is derived from an EMBL/GenBank/DDBJ whole genome shotgun (WGS) entry which is preliminary data.</text>
</comment>
<evidence type="ECO:0000313" key="1">
    <source>
        <dbReference type="EMBL" id="KXI28528.1"/>
    </source>
</evidence>
<sequence length="369" mass="42803">MHDISADLVIRVYVSPESATKFTFNQWQNLVLILRHQQLLACYSARFKQTFFFERIPTRIQRHFLNADILATNHKMQVKYEAAELTRDLSDQGGELIFLKGAGYTLANAAVGEGRIYNDIDLLTDKESIEGVEKKMRLLGWLSQELTSHDEKYYRKWAHEIPPLRHGKRGTIVDIHHNIVPLISGRQIQPSLFMQQSVKTPEGFQVLSAPAMTLHSLIHLFFNEEVKKGYRDLIDIHTLMMSNNNKEFWLGLIRLAKETGFGLELFLACRYCHRFLGTQIPDYAENAIAQFRPWNIAFLDFIYTNTLQPNHPICQPKFFGLAEFLVLLRGHFQKMPLHILIYHLFTKSGVAIMQMLFGKHVFTKQLDQP</sequence>
<dbReference type="Pfam" id="PF14907">
    <property type="entry name" value="NTP_transf_5"/>
    <property type="match status" value="1"/>
</dbReference>
<name>A0A135ZZV3_9ALTE</name>
<reference evidence="2" key="1">
    <citation type="submission" date="2016-02" db="EMBL/GenBank/DDBJ databases">
        <authorList>
            <person name="Schultz-Johansen M."/>
            <person name="Glaring M.A."/>
            <person name="Bech P.K."/>
            <person name="Stougaard P."/>
        </authorList>
    </citation>
    <scope>NUCLEOTIDE SEQUENCE [LARGE SCALE GENOMIC DNA]</scope>
    <source>
        <strain evidence="2">S66</strain>
    </source>
</reference>
<dbReference type="AlphaFoldDB" id="A0A135ZZV3"/>
<dbReference type="InterPro" id="IPR039498">
    <property type="entry name" value="NTP_transf_5"/>
</dbReference>
<gene>
    <name evidence="1" type="ORF">AX660_15675</name>
</gene>
<dbReference type="Proteomes" id="UP000070299">
    <property type="component" value="Unassembled WGS sequence"/>
</dbReference>
<dbReference type="EMBL" id="LSNE01000006">
    <property type="protein sequence ID" value="KXI28528.1"/>
    <property type="molecule type" value="Genomic_DNA"/>
</dbReference>
<evidence type="ECO:0008006" key="3">
    <source>
        <dbReference type="Google" id="ProtNLM"/>
    </source>
</evidence>
<organism evidence="1 2">
    <name type="scientific">Paraglaciecola hydrolytica</name>
    <dbReference type="NCBI Taxonomy" id="1799789"/>
    <lineage>
        <taxon>Bacteria</taxon>
        <taxon>Pseudomonadati</taxon>
        <taxon>Pseudomonadota</taxon>
        <taxon>Gammaproteobacteria</taxon>
        <taxon>Alteromonadales</taxon>
        <taxon>Alteromonadaceae</taxon>
        <taxon>Paraglaciecola</taxon>
    </lineage>
</organism>
<dbReference type="STRING" id="1799789.AX660_15675"/>
<protein>
    <recommendedName>
        <fullName evidence="3">Nucleotidyltransferase</fullName>
    </recommendedName>
</protein>
<dbReference type="RefSeq" id="WP_068377538.1">
    <property type="nucleotide sequence ID" value="NZ_LSNE01000006.1"/>
</dbReference>
<keyword evidence="2" id="KW-1185">Reference proteome</keyword>
<evidence type="ECO:0000313" key="2">
    <source>
        <dbReference type="Proteomes" id="UP000070299"/>
    </source>
</evidence>